<reference evidence="1" key="1">
    <citation type="submission" date="2018-02" db="EMBL/GenBank/DDBJ databases">
        <title>Rhizophora mucronata_Transcriptome.</title>
        <authorList>
            <person name="Meera S.P."/>
            <person name="Sreeshan A."/>
            <person name="Augustine A."/>
        </authorList>
    </citation>
    <scope>NUCLEOTIDE SEQUENCE</scope>
    <source>
        <tissue evidence="1">Leaf</tissue>
    </source>
</reference>
<name>A0A2P2NGW0_RHIMU</name>
<accession>A0A2P2NGW0</accession>
<proteinExistence type="predicted"/>
<dbReference type="EMBL" id="GGEC01061156">
    <property type="protein sequence ID" value="MBX41640.1"/>
    <property type="molecule type" value="Transcribed_RNA"/>
</dbReference>
<sequence length="32" mass="3529">MSRKVDCISLGQGLMAKSKPFLSILFVTELIC</sequence>
<protein>
    <submittedName>
        <fullName evidence="1">Uncharacterized protein</fullName>
    </submittedName>
</protein>
<evidence type="ECO:0000313" key="1">
    <source>
        <dbReference type="EMBL" id="MBX41640.1"/>
    </source>
</evidence>
<organism evidence="1">
    <name type="scientific">Rhizophora mucronata</name>
    <name type="common">Asiatic mangrove</name>
    <dbReference type="NCBI Taxonomy" id="61149"/>
    <lineage>
        <taxon>Eukaryota</taxon>
        <taxon>Viridiplantae</taxon>
        <taxon>Streptophyta</taxon>
        <taxon>Embryophyta</taxon>
        <taxon>Tracheophyta</taxon>
        <taxon>Spermatophyta</taxon>
        <taxon>Magnoliopsida</taxon>
        <taxon>eudicotyledons</taxon>
        <taxon>Gunneridae</taxon>
        <taxon>Pentapetalae</taxon>
        <taxon>rosids</taxon>
        <taxon>fabids</taxon>
        <taxon>Malpighiales</taxon>
        <taxon>Rhizophoraceae</taxon>
        <taxon>Rhizophora</taxon>
    </lineage>
</organism>
<dbReference type="AlphaFoldDB" id="A0A2P2NGW0"/>